<gene>
    <name evidence="2" type="ORF">GCM10023205_64520</name>
</gene>
<evidence type="ECO:0000313" key="2">
    <source>
        <dbReference type="EMBL" id="GAA4985288.1"/>
    </source>
</evidence>
<dbReference type="Pfam" id="PF12680">
    <property type="entry name" value="SnoaL_2"/>
    <property type="match status" value="1"/>
</dbReference>
<dbReference type="EMBL" id="BAABHS010000029">
    <property type="protein sequence ID" value="GAA4985288.1"/>
    <property type="molecule type" value="Genomic_DNA"/>
</dbReference>
<evidence type="ECO:0000313" key="3">
    <source>
        <dbReference type="Proteomes" id="UP001500466"/>
    </source>
</evidence>
<sequence>MDTTAEVIRRFNDAFVERNAALLDGLIDEDCVMVGVQPAPEGTAYHGRAACAAFWTALIDDPGTRFTPREVIVAGDRAVVSWRAEFSAAPDPERVFGEGQADWVLGVNVMRVENGRITEALGYSKTP</sequence>
<name>A0ABP9I2P7_9ACTN</name>
<dbReference type="InterPro" id="IPR032710">
    <property type="entry name" value="NTF2-like_dom_sf"/>
</dbReference>
<dbReference type="Proteomes" id="UP001500466">
    <property type="component" value="Unassembled WGS sequence"/>
</dbReference>
<accession>A0ABP9I2P7</accession>
<comment type="caution">
    <text evidence="2">The sequence shown here is derived from an EMBL/GenBank/DDBJ whole genome shotgun (WGS) entry which is preliminary data.</text>
</comment>
<dbReference type="SUPFAM" id="SSF54427">
    <property type="entry name" value="NTF2-like"/>
    <property type="match status" value="1"/>
</dbReference>
<reference evidence="3" key="1">
    <citation type="journal article" date="2019" name="Int. J. Syst. Evol. Microbiol.">
        <title>The Global Catalogue of Microorganisms (GCM) 10K type strain sequencing project: providing services to taxonomists for standard genome sequencing and annotation.</title>
        <authorList>
            <consortium name="The Broad Institute Genomics Platform"/>
            <consortium name="The Broad Institute Genome Sequencing Center for Infectious Disease"/>
            <person name="Wu L."/>
            <person name="Ma J."/>
        </authorList>
    </citation>
    <scope>NUCLEOTIDE SEQUENCE [LARGE SCALE GENOMIC DNA]</scope>
    <source>
        <strain evidence="3">JCM 17986</strain>
    </source>
</reference>
<organism evidence="2 3">
    <name type="scientific">Yinghuangia aomiensis</name>
    <dbReference type="NCBI Taxonomy" id="676205"/>
    <lineage>
        <taxon>Bacteria</taxon>
        <taxon>Bacillati</taxon>
        <taxon>Actinomycetota</taxon>
        <taxon>Actinomycetes</taxon>
        <taxon>Kitasatosporales</taxon>
        <taxon>Streptomycetaceae</taxon>
        <taxon>Yinghuangia</taxon>
    </lineage>
</organism>
<dbReference type="RefSeq" id="WP_345679299.1">
    <property type="nucleotide sequence ID" value="NZ_BAABHS010000029.1"/>
</dbReference>
<feature type="domain" description="SnoaL-like" evidence="1">
    <location>
        <begin position="8"/>
        <end position="119"/>
    </location>
</feature>
<protein>
    <submittedName>
        <fullName evidence="2">Nuclear transport factor 2 family protein</fullName>
    </submittedName>
</protein>
<evidence type="ECO:0000259" key="1">
    <source>
        <dbReference type="Pfam" id="PF12680"/>
    </source>
</evidence>
<dbReference type="InterPro" id="IPR037401">
    <property type="entry name" value="SnoaL-like"/>
</dbReference>
<keyword evidence="3" id="KW-1185">Reference proteome</keyword>
<proteinExistence type="predicted"/>
<dbReference type="Gene3D" id="3.10.450.50">
    <property type="match status" value="1"/>
</dbReference>